<dbReference type="EMBL" id="JABFUD020000003">
    <property type="protein sequence ID" value="KAI5082608.1"/>
    <property type="molecule type" value="Genomic_DNA"/>
</dbReference>
<name>A0A9D4VBK6_ADICA</name>
<dbReference type="GO" id="GO:0008270">
    <property type="term" value="F:zinc ion binding"/>
    <property type="evidence" value="ECO:0007669"/>
    <property type="project" value="UniProtKB-KW"/>
</dbReference>
<comment type="caution">
    <text evidence="8">The sequence shown here is derived from an EMBL/GenBank/DDBJ whole genome shotgun (WGS) entry which is preliminary data.</text>
</comment>
<dbReference type="SUPFAM" id="SSF90229">
    <property type="entry name" value="CCCH zinc finger"/>
    <property type="match status" value="1"/>
</dbReference>
<dbReference type="GO" id="GO:0003677">
    <property type="term" value="F:DNA binding"/>
    <property type="evidence" value="ECO:0007669"/>
    <property type="project" value="UniProtKB-KW"/>
</dbReference>
<evidence type="ECO:0000256" key="4">
    <source>
        <dbReference type="ARBA" id="ARBA00022833"/>
    </source>
</evidence>
<dbReference type="Gene3D" id="3.30.1370.210">
    <property type="match status" value="1"/>
</dbReference>
<dbReference type="PANTHER" id="PTHR14493:SF90">
    <property type="entry name" value="ZINC FINGER CCCH DOMAIN-CONTAINING PROTEIN 2"/>
    <property type="match status" value="1"/>
</dbReference>
<dbReference type="SMART" id="SM00356">
    <property type="entry name" value="ZnF_C3H1"/>
    <property type="match status" value="2"/>
</dbReference>
<dbReference type="AlphaFoldDB" id="A0A9D4VBK6"/>
<evidence type="ECO:0000259" key="7">
    <source>
        <dbReference type="PROSITE" id="PS50103"/>
    </source>
</evidence>
<dbReference type="PROSITE" id="PS50103">
    <property type="entry name" value="ZF_C3H1"/>
    <property type="match status" value="1"/>
</dbReference>
<evidence type="ECO:0000256" key="3">
    <source>
        <dbReference type="ARBA" id="ARBA00022771"/>
    </source>
</evidence>
<keyword evidence="5" id="KW-0238">DNA-binding</keyword>
<dbReference type="OrthoDB" id="410307at2759"/>
<gene>
    <name evidence="8" type="ORF">GOP47_0002351</name>
</gene>
<reference evidence="8" key="1">
    <citation type="submission" date="2021-01" db="EMBL/GenBank/DDBJ databases">
        <title>Adiantum capillus-veneris genome.</title>
        <authorList>
            <person name="Fang Y."/>
            <person name="Liao Q."/>
        </authorList>
    </citation>
    <scope>NUCLEOTIDE SEQUENCE</scope>
    <source>
        <strain evidence="8">H3</strain>
        <tissue evidence="8">Leaf</tissue>
    </source>
</reference>
<keyword evidence="4 6" id="KW-0862">Zinc</keyword>
<evidence type="ECO:0000256" key="2">
    <source>
        <dbReference type="ARBA" id="ARBA00022737"/>
    </source>
</evidence>
<evidence type="ECO:0000256" key="6">
    <source>
        <dbReference type="PROSITE-ProRule" id="PRU00723"/>
    </source>
</evidence>
<dbReference type="InterPro" id="IPR057444">
    <property type="entry name" value="Znf-CCCH_AtC3H23-like"/>
</dbReference>
<dbReference type="InterPro" id="IPR045234">
    <property type="entry name" value="Unkempt-like"/>
</dbReference>
<dbReference type="Proteomes" id="UP000886520">
    <property type="component" value="Chromosome 2"/>
</dbReference>
<evidence type="ECO:0000256" key="1">
    <source>
        <dbReference type="ARBA" id="ARBA00022723"/>
    </source>
</evidence>
<feature type="zinc finger region" description="C3H1-type" evidence="6">
    <location>
        <begin position="39"/>
        <end position="65"/>
    </location>
</feature>
<accession>A0A9D4VBK6</accession>
<dbReference type="InterPro" id="IPR036855">
    <property type="entry name" value="Znf_CCCH_sf"/>
</dbReference>
<organism evidence="8 9">
    <name type="scientific">Adiantum capillus-veneris</name>
    <name type="common">Maidenhair fern</name>
    <dbReference type="NCBI Taxonomy" id="13818"/>
    <lineage>
        <taxon>Eukaryota</taxon>
        <taxon>Viridiplantae</taxon>
        <taxon>Streptophyta</taxon>
        <taxon>Embryophyta</taxon>
        <taxon>Tracheophyta</taxon>
        <taxon>Polypodiopsida</taxon>
        <taxon>Polypodiidae</taxon>
        <taxon>Polypodiales</taxon>
        <taxon>Pteridineae</taxon>
        <taxon>Pteridaceae</taxon>
        <taxon>Vittarioideae</taxon>
        <taxon>Adiantum</taxon>
    </lineage>
</organism>
<dbReference type="PANTHER" id="PTHR14493">
    <property type="entry name" value="UNKEMPT FAMILY MEMBER"/>
    <property type="match status" value="1"/>
</dbReference>
<dbReference type="Pfam" id="PF25512">
    <property type="entry name" value="zf-CCCH_AtC3H23"/>
    <property type="match status" value="1"/>
</dbReference>
<keyword evidence="9" id="KW-1185">Reference proteome</keyword>
<evidence type="ECO:0000313" key="8">
    <source>
        <dbReference type="EMBL" id="KAI5082608.1"/>
    </source>
</evidence>
<keyword evidence="1 6" id="KW-0479">Metal-binding</keyword>
<dbReference type="InterPro" id="IPR000571">
    <property type="entry name" value="Znf_CCCH"/>
</dbReference>
<proteinExistence type="predicted"/>
<sequence>MYEFKVRRCMRGRSHDWTECPFAHPGEKARRRDPRRIHYSGSPCPDFRKGSCRRGDACEFAHGVFECWLHPARYRTQVCKDGKNCKRRVCFFAHSPEQLRILPLSMASAPTSTPSPMEKVDAYKSSTERLSSQEVLLSSSVSMSRGLQFNSSSAMSSPPSSAHSPVQVSPISMHLESSNGSALRRAMVQNLLACKGYGVNPSAAEYPLGSDICEGLSEARMAHASNLNIQVMQARNCHNESLFSKFNLPLEKNSYELHSHGFASPTSTLAGHIFSPPPLSPPLSPLTSPNSNQTKESFSNSIYDCHNYYVDDTAAYMNNCDRTYMYHNSRYMEDLGFSLQNLHLTHSNDGGGYVLQSPRVGERTREVSISTQQPFLKHLGSNFPCASKKQALWGSSTDFASAGSGGVLDLLQGGDASAYEQLGANKIGDESSSFDNSMPDFGWVSELVK</sequence>
<dbReference type="FunFam" id="3.30.1370.210:FF:000009">
    <property type="entry name" value="Zinc finger CCCH domain-containing protein 66"/>
    <property type="match status" value="1"/>
</dbReference>
<keyword evidence="3 6" id="KW-0863">Zinc-finger</keyword>
<protein>
    <recommendedName>
        <fullName evidence="7">C3H1-type domain-containing protein</fullName>
    </recommendedName>
</protein>
<keyword evidence="2" id="KW-0677">Repeat</keyword>
<dbReference type="Pfam" id="PF00642">
    <property type="entry name" value="zf-CCCH"/>
    <property type="match status" value="1"/>
</dbReference>
<feature type="domain" description="C3H1-type" evidence="7">
    <location>
        <begin position="39"/>
        <end position="65"/>
    </location>
</feature>
<evidence type="ECO:0000313" key="9">
    <source>
        <dbReference type="Proteomes" id="UP000886520"/>
    </source>
</evidence>
<evidence type="ECO:0000256" key="5">
    <source>
        <dbReference type="ARBA" id="ARBA00023125"/>
    </source>
</evidence>